<evidence type="ECO:0000313" key="2">
    <source>
        <dbReference type="EMBL" id="PKI59696.1"/>
    </source>
</evidence>
<name>A0A2I0JW47_PUNGR</name>
<dbReference type="EMBL" id="PGOL01001241">
    <property type="protein sequence ID" value="PKI59696.1"/>
    <property type="molecule type" value="Genomic_DNA"/>
</dbReference>
<gene>
    <name evidence="2" type="ORF">CRG98_019872</name>
</gene>
<comment type="caution">
    <text evidence="2">The sequence shown here is derived from an EMBL/GenBank/DDBJ whole genome shotgun (WGS) entry which is preliminary data.</text>
</comment>
<feature type="region of interest" description="Disordered" evidence="1">
    <location>
        <begin position="275"/>
        <end position="294"/>
    </location>
</feature>
<organism evidence="2 3">
    <name type="scientific">Punica granatum</name>
    <name type="common">Pomegranate</name>
    <dbReference type="NCBI Taxonomy" id="22663"/>
    <lineage>
        <taxon>Eukaryota</taxon>
        <taxon>Viridiplantae</taxon>
        <taxon>Streptophyta</taxon>
        <taxon>Embryophyta</taxon>
        <taxon>Tracheophyta</taxon>
        <taxon>Spermatophyta</taxon>
        <taxon>Magnoliopsida</taxon>
        <taxon>eudicotyledons</taxon>
        <taxon>Gunneridae</taxon>
        <taxon>Pentapetalae</taxon>
        <taxon>rosids</taxon>
        <taxon>malvids</taxon>
        <taxon>Myrtales</taxon>
        <taxon>Lythraceae</taxon>
        <taxon>Punica</taxon>
    </lineage>
</organism>
<sequence>MDAGKHENSENDLNRSKEAILDLEESTLGYLSKRPTEMYLGFSGSGWFPQLRFKIMILQTSVREHRRARKGRRALESQAECRRVCSRARAFGTVTRARVQAPRRAIRMNIIQVFFMKKSQNALMPWICSWSVEVKDNEYFACNLASFVLRKGKKMSWVPLGLELTLKPVLQMWSRRHPKRPKLDFSNCLGKLEIIAISFLGQCRVNFVCRCSVRPVSGYAFPKKAKDYEKHHVWSWRPHRHLPHGRLLSCFDVWEKAMQVYKPVMQNEGIKARKCESTMSGDSKSKPQMQGRSLETVNVRSKPVKAVNVGWKPGKC</sequence>
<keyword evidence="3" id="KW-1185">Reference proteome</keyword>
<proteinExistence type="predicted"/>
<dbReference type="AlphaFoldDB" id="A0A2I0JW47"/>
<feature type="compositionally biased region" description="Polar residues" evidence="1">
    <location>
        <begin position="277"/>
        <end position="294"/>
    </location>
</feature>
<protein>
    <submittedName>
        <fullName evidence="2">Uncharacterized protein</fullName>
    </submittedName>
</protein>
<evidence type="ECO:0000256" key="1">
    <source>
        <dbReference type="SAM" id="MobiDB-lite"/>
    </source>
</evidence>
<evidence type="ECO:0000313" key="3">
    <source>
        <dbReference type="Proteomes" id="UP000233551"/>
    </source>
</evidence>
<dbReference type="Proteomes" id="UP000233551">
    <property type="component" value="Unassembled WGS sequence"/>
</dbReference>
<accession>A0A2I0JW47</accession>
<reference evidence="2 3" key="1">
    <citation type="submission" date="2017-11" db="EMBL/GenBank/DDBJ databases">
        <title>De-novo sequencing of pomegranate (Punica granatum L.) genome.</title>
        <authorList>
            <person name="Akparov Z."/>
            <person name="Amiraslanov A."/>
            <person name="Hajiyeva S."/>
            <person name="Abbasov M."/>
            <person name="Kaur K."/>
            <person name="Hamwieh A."/>
            <person name="Solovyev V."/>
            <person name="Salamov A."/>
            <person name="Braich B."/>
            <person name="Kosarev P."/>
            <person name="Mahmoud A."/>
            <person name="Hajiyev E."/>
            <person name="Babayeva S."/>
            <person name="Izzatullayeva V."/>
            <person name="Mammadov A."/>
            <person name="Mammadov A."/>
            <person name="Sharifova S."/>
            <person name="Ojaghi J."/>
            <person name="Eynullazada K."/>
            <person name="Bayramov B."/>
            <person name="Abdulazimova A."/>
            <person name="Shahmuradov I."/>
        </authorList>
    </citation>
    <scope>NUCLEOTIDE SEQUENCE [LARGE SCALE GENOMIC DNA]</scope>
    <source>
        <strain evidence="3">cv. AG2017</strain>
        <tissue evidence="2">Leaf</tissue>
    </source>
</reference>